<proteinExistence type="predicted"/>
<feature type="compositionally biased region" description="Basic and acidic residues" evidence="2">
    <location>
        <begin position="449"/>
        <end position="476"/>
    </location>
</feature>
<dbReference type="eggNOG" id="COG4870">
    <property type="taxonomic scope" value="Bacteria"/>
</dbReference>
<dbReference type="Pfam" id="PF09479">
    <property type="entry name" value="Flg_new"/>
    <property type="match status" value="14"/>
</dbReference>
<dbReference type="eggNOG" id="COG3209">
    <property type="taxonomic scope" value="Bacteria"/>
</dbReference>
<accession>A0A1H9W652</accession>
<dbReference type="Gene3D" id="2.60.40.4270">
    <property type="entry name" value="Listeria-Bacteroides repeat domain"/>
    <property type="match status" value="13"/>
</dbReference>
<feature type="compositionally biased region" description="Polar residues" evidence="2">
    <location>
        <begin position="41"/>
        <end position="56"/>
    </location>
</feature>
<feature type="region of interest" description="Disordered" evidence="2">
    <location>
        <begin position="433"/>
        <end position="538"/>
    </location>
</feature>
<comment type="subcellular location">
    <subcellularLocation>
        <location evidence="1">Cell envelope</location>
    </subcellularLocation>
</comment>
<evidence type="ECO:0000256" key="2">
    <source>
        <dbReference type="SAM" id="MobiDB-lite"/>
    </source>
</evidence>
<protein>
    <submittedName>
        <fullName evidence="4">Listeria/Bacterioides repeat-containing protein</fullName>
    </submittedName>
</protein>
<evidence type="ECO:0000256" key="1">
    <source>
        <dbReference type="ARBA" id="ARBA00004196"/>
    </source>
</evidence>
<dbReference type="eggNOG" id="COG5279">
    <property type="taxonomic scope" value="Bacteria"/>
</dbReference>
<evidence type="ECO:0000256" key="3">
    <source>
        <dbReference type="SAM" id="SignalP"/>
    </source>
</evidence>
<dbReference type="Proteomes" id="UP000182584">
    <property type="component" value="Unassembled WGS sequence"/>
</dbReference>
<feature type="compositionally biased region" description="Basic and acidic residues" evidence="2">
    <location>
        <begin position="487"/>
        <end position="522"/>
    </location>
</feature>
<feature type="compositionally biased region" description="Low complexity" evidence="2">
    <location>
        <begin position="82"/>
        <end position="117"/>
    </location>
</feature>
<feature type="signal peptide" evidence="3">
    <location>
        <begin position="1"/>
        <end position="33"/>
    </location>
</feature>
<dbReference type="eggNOG" id="COG5434">
    <property type="taxonomic scope" value="Bacteria"/>
</dbReference>
<gene>
    <name evidence="4" type="ORF">SAMN04487884_12721</name>
</gene>
<dbReference type="EMBL" id="FOGJ01000027">
    <property type="protein sequence ID" value="SES28943.1"/>
    <property type="molecule type" value="Genomic_DNA"/>
</dbReference>
<feature type="region of interest" description="Disordered" evidence="2">
    <location>
        <begin position="41"/>
        <end position="152"/>
    </location>
</feature>
<feature type="compositionally biased region" description="Low complexity" evidence="2">
    <location>
        <begin position="477"/>
        <end position="486"/>
    </location>
</feature>
<dbReference type="InterPro" id="IPR013378">
    <property type="entry name" value="InlB-like_B-rpt"/>
</dbReference>
<dbReference type="InterPro" id="IPR012334">
    <property type="entry name" value="Pectin_lyas_fold"/>
</dbReference>
<evidence type="ECO:0000313" key="4">
    <source>
        <dbReference type="EMBL" id="SES28943.1"/>
    </source>
</evidence>
<dbReference type="GO" id="GO:0030313">
    <property type="term" value="C:cell envelope"/>
    <property type="evidence" value="ECO:0007669"/>
    <property type="project" value="UniProtKB-SubCell"/>
</dbReference>
<dbReference type="NCBIfam" id="TIGR02543">
    <property type="entry name" value="List_Bact_rpt"/>
    <property type="match status" value="8"/>
</dbReference>
<keyword evidence="3" id="KW-0732">Signal</keyword>
<dbReference type="InterPro" id="IPR006626">
    <property type="entry name" value="PbH1"/>
</dbReference>
<feature type="chain" id="PRO_5010183892" evidence="3">
    <location>
        <begin position="34"/>
        <end position="2761"/>
    </location>
</feature>
<dbReference type="Gene3D" id="2.160.20.10">
    <property type="entry name" value="Single-stranded right-handed beta-helix, Pectin lyase-like"/>
    <property type="match status" value="1"/>
</dbReference>
<dbReference type="InterPro" id="IPR042229">
    <property type="entry name" value="Listeria/Bacterioides_rpt_sf"/>
</dbReference>
<name>A0A1H9W652_BUTFI</name>
<dbReference type="SUPFAM" id="SSF51126">
    <property type="entry name" value="Pectin lyase-like"/>
    <property type="match status" value="1"/>
</dbReference>
<evidence type="ECO:0000313" key="5">
    <source>
        <dbReference type="Proteomes" id="UP000182584"/>
    </source>
</evidence>
<dbReference type="RefSeq" id="WP_074758117.1">
    <property type="nucleotide sequence ID" value="NZ_FOGJ01000027.1"/>
</dbReference>
<sequence>MTKTLRRGLGSRAFALILAAGMTVNTFTIRTYAQDYSNLDISSLDNTSSDTNKEGTSTGGDAGNTNVSTGTSGAEDSDNTDTNKNGSDNNPNNNNTNNNDSGNGDSDSTLSGDGTSSAIGSEGAKDGQSIDAGVDGANADNTSNADNKPKGSEYYTVTLDANGGTVSTDEIEVLKDSNYKSLPFPTRDNYVFLGWSLVKTDDSDMADYVTGEGLISNDKTEYVTDESYAAIDKTDYITSDSIVTTYKDHTLYAVWAPKEYAVTLNAGSGVVNGVYDSNDNSNNDSNDNSLIIYVNYDREYGSYHRYLVVEEVEDENSADQGSKKTIVREGTPDDYTDVKIYEELPTATLEGYKFLGWSTDENAIYVICTDAEDTVNENSGSDKFIYTTSKVDSIEDLPEAVAKNIVSSEDKVTITKDHTLSAVWVKGDFDKDSSTDLDKNVGSGDDEDSTKPLDDDSDPDAKKGQGSDKDLAKDSDNNASGSSDNTSVKDTEDKEVTDKEVTDKEVTDKEATDKEAKEKEGSNTENVVTYTPSEDGESIDLSTSLLSTSGDLSASLMAVPAYTVTFRLQGGSFATTDSVVFTVESGDTITKPEDPTRTKYDFRGWFTSADGDVEYDFTAPITGDTYIYAQWEARYKAQAPTVSISRSRTDSSSGTDNGSYVGSDARIALASSSYDAKIYYILNPESDSDVPTASDNLYTDVLTAGKIAADDGTLTIRAIACKDGYEDSDVVTFTYNVIPESDNWGEIKVEDRSLYADASQVPDSMWAAGITDKTYIGAAITFSQDELRVYDGKKLLTMGTDYTVSYRNNTNAGTATIIITGKGNYSGSFQKTFTISPRDISEDSFSANDILLQYSGRVQKGTTSLIYNNGNKKITLRAGADFTYTYPGTDKKSADYDSTAFVGSASEDSQYLITITGKGNYTGTRTITQTIVSKDKVMISRVSVSVPAAKYADRNEEGRVCPVPVLKYSGKTLTGIYCKPEDYADLSEDVAGSVDYTYYYTDNDHAGTGYVVFEGRNKYVGSKTASFAIKGVSLSAAKFSGFVDPVSLTAYTTTNFIYNGQDQKYENILTYGQELVKGVDYLVSYTGDTTNVGTVTVTYTGIGGYTGTVRKTYRITAYNLTTDAKSAEPKVSVSVLDTDGDNIFSYVKGGVTPLPVVSYNGTVLEANKDYTLRYTNNTTINAKRIPTVTITGKGNFTGSVNATFAIEKQSISAQGLSLNASDKVYTSTKGNYKTSFSITDSNGKTLAINTDYDRNVVYSYVEDVTLYDGTYRSAGDIAQNNDIVPAGTIMRITATGKGLYTGDISGTYRIVAGDVFRASVRVYTQYYTGDEVRPDKSQIEVKLGGVVLSAEDYEIVSYENNVKKGSAKLTIKGVGDYGGSKTVSFTIAARTMNYVIIYNGNGSTGGAVSNQTIASGKTVALNVNRYTRKSYVFAGWNTESDGSGTYYQDRQVVTNDGSMAGVNLVLYAQWVPETYNIIYHLNGGSNNAANTKLTYTASDRTFAIYAPDREDWALGYQFGGWYTDSAYKNRKTEVKSGSSGDIHLYAKWIPYTYNVHFDGNGATSGKMTDQAFSYGVTKALSPNKFSRKGYVFMGWAISMEDADDHYASYTNKESVVDLVSRRNNVNGQITLYAVWRDTFEIGYDLGGGSFGSVTVPYEYTYGTAVTLPTPVKEGYIFGGWYQDDTYKKRITSISRAMSGDYYLYAKWTPYTYTISFNGNGNNGGSVRAQKFTYQKAAALNTNAYTKKGYVFAGWNTVKTPTAENPGVAYTDKEVIDILPSRNNATITLYAQWQATDYSISYVLNGGSLDNNADNYIERYEYNHKGGYKLPTPVKEGYTFSGWYSDANYRTKIGSIAQGSSGDLTLYAMWDTTYTVVFNSNSQPGDVITGTMADQKIKYSSNTYLRANAFRSSSFIFMGWAVSSQDAADGVVTYTNSQRVQRPSEEYLTYDAASGTYTLTLYAVWKNIFRITYELNGGEFADPQAIITEYTYSKTASYNLENPVRDGYTFGGWYTDQGLRSRVTNIARGSTGDKTLYAKWNSRNYKVSFIADTPTGKKASGRMGVQTLPFGISKALSKNAYKVTGYSFVGWSLKPADERTESDLVITDAQLVDGKFGVYTGQVTSGSYDVYTGEIKLYAVWERNTYSIIYNNVAGIDNSMNPDTYNVDDTIILAEPESLGDTFLGWYSDKGFRTKVTTIKAGTTGNKVFYAKWATTQYTIRYDLNAGNDENAVLDTRNVGYVNSYSDKADSGYRLATASRQGYSFAGWYREAACRSAVGSIIASPYIDMTLYAKWNPNTYSIHFDKNDDSATGTMRDMSVRYGANARLTSNGFRKKNNTFSGWNTEKDGSGINYTNGQVINNLTSEQGEAITLYAQWTPYSYKITYYLNKGTLPEDAPMGYSYGDELELPTPTRNNYTFLGWYTDKNLSASKQLTSIAATTAGNITLYAKWKLDVIGEVGVPDEYISLADFGGYPDDGRSDSTALQNAIKRATSNASNGGLNTIYLPAGVYNITDIGNYDHGIELKSNVNLIMDKNAVLKVSGMPYGDYEIFSMRYLSNVTIAGGQLVGERYSHSGYYGESGHGIAMHGCSNITITNMCISANWGDGIYFGTQAVWLGSGQGYFGNTNVTISGCDIFDNRRNSISFTDADYITVDRCNLRDSHGTAPQCCVYFEPNGDSSDKVCEHILIKDTVMTAYQNKNDDLYMVFMTHYNPYNLSYVTARDVRLVRCELNGFFGNYSGLGVTFEDTSLNGTVVNLKAGR</sequence>
<feature type="compositionally biased region" description="Polar residues" evidence="2">
    <location>
        <begin position="63"/>
        <end position="74"/>
    </location>
</feature>
<dbReference type="InterPro" id="IPR011050">
    <property type="entry name" value="Pectin_lyase_fold/virulence"/>
</dbReference>
<feature type="compositionally biased region" description="Polar residues" evidence="2">
    <location>
        <begin position="523"/>
        <end position="532"/>
    </location>
</feature>
<organism evidence="4 5">
    <name type="scientific">Butyrivibrio fibrisolvens</name>
    <dbReference type="NCBI Taxonomy" id="831"/>
    <lineage>
        <taxon>Bacteria</taxon>
        <taxon>Bacillati</taxon>
        <taxon>Bacillota</taxon>
        <taxon>Clostridia</taxon>
        <taxon>Lachnospirales</taxon>
        <taxon>Lachnospiraceae</taxon>
        <taxon>Butyrivibrio</taxon>
    </lineage>
</organism>
<dbReference type="SMART" id="SM00710">
    <property type="entry name" value="PbH1"/>
    <property type="match status" value="4"/>
</dbReference>
<reference evidence="4 5" key="1">
    <citation type="submission" date="2016-10" db="EMBL/GenBank/DDBJ databases">
        <authorList>
            <person name="de Groot N.N."/>
        </authorList>
    </citation>
    <scope>NUCLEOTIDE SEQUENCE [LARGE SCALE GENOMIC DNA]</scope>
    <source>
        <strain evidence="4 5">AR40</strain>
    </source>
</reference>